<name>A0ABZ1T1G5_9ACTN</name>
<dbReference type="PANTHER" id="PTHR35908:SF1">
    <property type="entry name" value="CONSERVED PROTEIN"/>
    <property type="match status" value="1"/>
</dbReference>
<dbReference type="Pfam" id="PF18029">
    <property type="entry name" value="Glyoxalase_6"/>
    <property type="match status" value="2"/>
</dbReference>
<proteinExistence type="predicted"/>
<dbReference type="EMBL" id="CP108085">
    <property type="protein sequence ID" value="WUP79140.1"/>
    <property type="molecule type" value="Genomic_DNA"/>
</dbReference>
<sequence>MVRRVLAFVDRPCERFEEAAAFWTAVTGTRLSPRRGDDGEFATLLPESGDAWVKIQAVGDGGGAHLDLEVGDVRAAVARAEALGAAVAADHGDWAVLRSREGRAFCLVSGEVPGEVPGEVSVGGTTSARRPPVFAGTRLDQVCLDIAPGAYEEEVAFWAALTGWSPRPGSLPEFTVLAAPGMPVRILLQRLGEGPGRSAHVDLACADPEAARALHERHGAAFVARGRRWIVMRDPAGGIYCLTERDPET</sequence>
<dbReference type="RefSeq" id="WP_147945219.1">
    <property type="nucleotide sequence ID" value="NZ_CP108085.1"/>
</dbReference>
<gene>
    <name evidence="2" type="ORF">OG913_09115</name>
</gene>
<feature type="domain" description="VOC" evidence="1">
    <location>
        <begin position="5"/>
        <end position="123"/>
    </location>
</feature>
<dbReference type="Proteomes" id="UP001432011">
    <property type="component" value="Chromosome"/>
</dbReference>
<dbReference type="Gene3D" id="3.10.180.10">
    <property type="entry name" value="2,3-Dihydroxybiphenyl 1,2-Dioxygenase, domain 1"/>
    <property type="match status" value="2"/>
</dbReference>
<dbReference type="InterPro" id="IPR029068">
    <property type="entry name" value="Glyas_Bleomycin-R_OHBP_Dase"/>
</dbReference>
<protein>
    <recommendedName>
        <fullName evidence="1">VOC domain-containing protein</fullName>
    </recommendedName>
</protein>
<accession>A0ABZ1T1G5</accession>
<keyword evidence="3" id="KW-1185">Reference proteome</keyword>
<evidence type="ECO:0000313" key="3">
    <source>
        <dbReference type="Proteomes" id="UP001432011"/>
    </source>
</evidence>
<organism evidence="2 3">
    <name type="scientific">Microbispora hainanensis</name>
    <dbReference type="NCBI Taxonomy" id="568844"/>
    <lineage>
        <taxon>Bacteria</taxon>
        <taxon>Bacillati</taxon>
        <taxon>Actinomycetota</taxon>
        <taxon>Actinomycetes</taxon>
        <taxon>Streptosporangiales</taxon>
        <taxon>Streptosporangiaceae</taxon>
        <taxon>Microbispora</taxon>
    </lineage>
</organism>
<dbReference type="InterPro" id="IPR041581">
    <property type="entry name" value="Glyoxalase_6"/>
</dbReference>
<dbReference type="SUPFAM" id="SSF54593">
    <property type="entry name" value="Glyoxalase/Bleomycin resistance protein/Dihydroxybiphenyl dioxygenase"/>
    <property type="match status" value="2"/>
</dbReference>
<dbReference type="InterPro" id="IPR037523">
    <property type="entry name" value="VOC_core"/>
</dbReference>
<evidence type="ECO:0000313" key="2">
    <source>
        <dbReference type="EMBL" id="WUP79140.1"/>
    </source>
</evidence>
<reference evidence="2" key="1">
    <citation type="submission" date="2022-10" db="EMBL/GenBank/DDBJ databases">
        <title>The complete genomes of actinobacterial strains from the NBC collection.</title>
        <authorList>
            <person name="Joergensen T.S."/>
            <person name="Alvarez Arevalo M."/>
            <person name="Sterndorff E.B."/>
            <person name="Faurdal D."/>
            <person name="Vuksanovic O."/>
            <person name="Mourched A.-S."/>
            <person name="Charusanti P."/>
            <person name="Shaw S."/>
            <person name="Blin K."/>
            <person name="Weber T."/>
        </authorList>
    </citation>
    <scope>NUCLEOTIDE SEQUENCE</scope>
    <source>
        <strain evidence="2">NBC_00254</strain>
    </source>
</reference>
<evidence type="ECO:0000259" key="1">
    <source>
        <dbReference type="PROSITE" id="PS51819"/>
    </source>
</evidence>
<dbReference type="PROSITE" id="PS51819">
    <property type="entry name" value="VOC"/>
    <property type="match status" value="1"/>
</dbReference>
<dbReference type="PANTHER" id="PTHR35908">
    <property type="entry name" value="HYPOTHETICAL FUSION PROTEIN"/>
    <property type="match status" value="1"/>
</dbReference>